<feature type="region of interest" description="Disordered" evidence="1">
    <location>
        <begin position="34"/>
        <end position="69"/>
    </location>
</feature>
<organism evidence="2 3">
    <name type="scientific">Actinomadura nitritigenes</name>
    <dbReference type="NCBI Taxonomy" id="134602"/>
    <lineage>
        <taxon>Bacteria</taxon>
        <taxon>Bacillati</taxon>
        <taxon>Actinomycetota</taxon>
        <taxon>Actinomycetes</taxon>
        <taxon>Streptosporangiales</taxon>
        <taxon>Thermomonosporaceae</taxon>
        <taxon>Actinomadura</taxon>
    </lineage>
</organism>
<evidence type="ECO:0000256" key="1">
    <source>
        <dbReference type="SAM" id="MobiDB-lite"/>
    </source>
</evidence>
<comment type="caution">
    <text evidence="2">The sequence shown here is derived from an EMBL/GenBank/DDBJ whole genome shotgun (WGS) entry which is preliminary data.</text>
</comment>
<accession>A0ABS3RBA1</accession>
<gene>
    <name evidence="2" type="ORF">J4557_38850</name>
</gene>
<evidence type="ECO:0000313" key="2">
    <source>
        <dbReference type="EMBL" id="MBO2443502.1"/>
    </source>
</evidence>
<name>A0ABS3RBA1_9ACTN</name>
<reference evidence="2 3" key="1">
    <citation type="submission" date="2021-03" db="EMBL/GenBank/DDBJ databases">
        <authorList>
            <person name="Kanchanasin P."/>
            <person name="Saeng-In P."/>
            <person name="Phongsopitanun W."/>
            <person name="Yuki M."/>
            <person name="Kudo T."/>
            <person name="Ohkuma M."/>
            <person name="Tanasupawat S."/>
        </authorList>
    </citation>
    <scope>NUCLEOTIDE SEQUENCE [LARGE SCALE GENOMIC DNA]</scope>
    <source>
        <strain evidence="2 3">L46</strain>
    </source>
</reference>
<feature type="compositionally biased region" description="Polar residues" evidence="1">
    <location>
        <begin position="43"/>
        <end position="65"/>
    </location>
</feature>
<proteinExistence type="predicted"/>
<keyword evidence="3" id="KW-1185">Reference proteome</keyword>
<dbReference type="EMBL" id="JAGEOK010000034">
    <property type="protein sequence ID" value="MBO2443502.1"/>
    <property type="molecule type" value="Genomic_DNA"/>
</dbReference>
<evidence type="ECO:0000313" key="3">
    <source>
        <dbReference type="Proteomes" id="UP000666915"/>
    </source>
</evidence>
<protein>
    <submittedName>
        <fullName evidence="2">Uncharacterized protein</fullName>
    </submittedName>
</protein>
<sequence length="116" mass="12916">MLETGAGRAVLRRFPVGDDAAVNEARTLTVLDGLDGFAPRLPNRSTADRTTSPARPVSRTSNSATSERRRRAVAQLEYLWKVASSRQLEGACQQLDRIGHDYDRLTRVRDEAHARL</sequence>
<dbReference type="RefSeq" id="WP_208271816.1">
    <property type="nucleotide sequence ID" value="NZ_BAAAGM010000029.1"/>
</dbReference>
<dbReference type="Proteomes" id="UP000666915">
    <property type="component" value="Unassembled WGS sequence"/>
</dbReference>